<keyword evidence="4" id="KW-1185">Reference proteome</keyword>
<gene>
    <name evidence="3" type="ORF">CC78DRAFT_534426</name>
</gene>
<protein>
    <recommendedName>
        <fullName evidence="2">Asl1-like glycosyl hydrolase catalytic domain-containing protein</fullName>
    </recommendedName>
</protein>
<dbReference type="InterPro" id="IPR053183">
    <property type="entry name" value="ASL1"/>
</dbReference>
<evidence type="ECO:0000313" key="4">
    <source>
        <dbReference type="Proteomes" id="UP000800093"/>
    </source>
</evidence>
<dbReference type="InterPro" id="IPR017853">
    <property type="entry name" value="GH"/>
</dbReference>
<dbReference type="Gene3D" id="3.20.20.80">
    <property type="entry name" value="Glycosidases"/>
    <property type="match status" value="1"/>
</dbReference>
<keyword evidence="1" id="KW-0732">Signal</keyword>
<dbReference type="GO" id="GO:0071966">
    <property type="term" value="P:fungal-type cell wall polysaccharide metabolic process"/>
    <property type="evidence" value="ECO:0007669"/>
    <property type="project" value="TreeGrafter"/>
</dbReference>
<dbReference type="EMBL" id="ML986634">
    <property type="protein sequence ID" value="KAF2262879.1"/>
    <property type="molecule type" value="Genomic_DNA"/>
</dbReference>
<feature type="domain" description="Asl1-like glycosyl hydrolase catalytic" evidence="2">
    <location>
        <begin position="42"/>
        <end position="280"/>
    </location>
</feature>
<dbReference type="PANTHER" id="PTHR34154">
    <property type="entry name" value="ALKALI-SENSITIVE LINKAGE PROTEIN 1"/>
    <property type="match status" value="1"/>
</dbReference>
<dbReference type="OrthoDB" id="5985073at2759"/>
<comment type="caution">
    <text evidence="3">The sequence shown here is derived from an EMBL/GenBank/DDBJ whole genome shotgun (WGS) entry which is preliminary data.</text>
</comment>
<dbReference type="Proteomes" id="UP000800093">
    <property type="component" value="Unassembled WGS sequence"/>
</dbReference>
<sequence length="283" mass="31669">MKFLLSAAILGLYTLSVAVPLVHITPADFNLTEKVDGATKRGLAFNDPALTHLFGGTKVSWMYNWSHMQNGGAGYEYVPMLWSNRGDMSVWQKHVDFWAAEGNRVPTTHLLGFNEPEVSFGGGSNMPDLPGTAWAYKDLITSIKARHPKMKIGSPGVTNGVRDPATGHAMGLEWLKTFYRDCADCQIDFTAVHWYDSPSNTEYFKNHLWEAYYTGGKRPLWVTEFGFTSGSEAEQIQFLKQMLPWMDSQHWIERYALFMCAEGLMVSPDGNSKSSLGAQYASI</sequence>
<feature type="chain" id="PRO_5040326162" description="Asl1-like glycosyl hydrolase catalytic domain-containing protein" evidence="1">
    <location>
        <begin position="19"/>
        <end position="283"/>
    </location>
</feature>
<dbReference type="InterPro" id="IPR024655">
    <property type="entry name" value="Asl1_glyco_hydro_catalytic"/>
</dbReference>
<dbReference type="SUPFAM" id="SSF51445">
    <property type="entry name" value="(Trans)glycosidases"/>
    <property type="match status" value="1"/>
</dbReference>
<accession>A0A9P4KB90</accession>
<evidence type="ECO:0000259" key="2">
    <source>
        <dbReference type="Pfam" id="PF11790"/>
    </source>
</evidence>
<dbReference type="Pfam" id="PF11790">
    <property type="entry name" value="Glyco_hydro_cc"/>
    <property type="match status" value="1"/>
</dbReference>
<proteinExistence type="predicted"/>
<dbReference type="AlphaFoldDB" id="A0A9P4KB90"/>
<evidence type="ECO:0000313" key="3">
    <source>
        <dbReference type="EMBL" id="KAF2262879.1"/>
    </source>
</evidence>
<feature type="signal peptide" evidence="1">
    <location>
        <begin position="1"/>
        <end position="18"/>
    </location>
</feature>
<organism evidence="3 4">
    <name type="scientific">Lojkania enalia</name>
    <dbReference type="NCBI Taxonomy" id="147567"/>
    <lineage>
        <taxon>Eukaryota</taxon>
        <taxon>Fungi</taxon>
        <taxon>Dikarya</taxon>
        <taxon>Ascomycota</taxon>
        <taxon>Pezizomycotina</taxon>
        <taxon>Dothideomycetes</taxon>
        <taxon>Pleosporomycetidae</taxon>
        <taxon>Pleosporales</taxon>
        <taxon>Pleosporales incertae sedis</taxon>
        <taxon>Lojkania</taxon>
    </lineage>
</organism>
<reference evidence="4" key="1">
    <citation type="journal article" date="2020" name="Stud. Mycol.">
        <title>101 Dothideomycetes genomes: A test case for predicting lifestyles and emergence of pathogens.</title>
        <authorList>
            <person name="Haridas S."/>
            <person name="Albert R."/>
            <person name="Binder M."/>
            <person name="Bloem J."/>
            <person name="LaButti K."/>
            <person name="Salamov A."/>
            <person name="Andreopoulos B."/>
            <person name="Baker S."/>
            <person name="Barry K."/>
            <person name="Bills G."/>
            <person name="Bluhm B."/>
            <person name="Cannon C."/>
            <person name="Castanera R."/>
            <person name="Culley D."/>
            <person name="Daum C."/>
            <person name="Ezra D."/>
            <person name="Gonzalez J."/>
            <person name="Henrissat B."/>
            <person name="Kuo A."/>
            <person name="Liang C."/>
            <person name="Lipzen A."/>
            <person name="Lutzoni F."/>
            <person name="Magnuson J."/>
            <person name="Mondo S."/>
            <person name="Nolan M."/>
            <person name="Ohm R."/>
            <person name="Pangilinan J."/>
            <person name="Park H.-J."/>
            <person name="Ramirez L."/>
            <person name="Alfaro M."/>
            <person name="Sun H."/>
            <person name="Tritt A."/>
            <person name="Yoshinaga Y."/>
            <person name="Zwiers L.-H."/>
            <person name="Turgeon B."/>
            <person name="Goodwin S."/>
            <person name="Spatafora J."/>
            <person name="Crous P."/>
            <person name="Grigoriev I."/>
        </authorList>
    </citation>
    <scope>NUCLEOTIDE SEQUENCE [LARGE SCALE GENOMIC DNA]</scope>
    <source>
        <strain evidence="4">CBS 304.66</strain>
    </source>
</reference>
<evidence type="ECO:0000256" key="1">
    <source>
        <dbReference type="SAM" id="SignalP"/>
    </source>
</evidence>
<name>A0A9P4KB90_9PLEO</name>
<dbReference type="GO" id="GO:0009277">
    <property type="term" value="C:fungal-type cell wall"/>
    <property type="evidence" value="ECO:0007669"/>
    <property type="project" value="TreeGrafter"/>
</dbReference>
<dbReference type="PANTHER" id="PTHR34154:SF10">
    <property type="entry name" value="ASL1-LIKE GLYCOSYL HYDROLASE CATALYTIC DOMAIN-CONTAINING PROTEIN"/>
    <property type="match status" value="1"/>
</dbReference>